<evidence type="ECO:0000259" key="2">
    <source>
        <dbReference type="Pfam" id="PF07853"/>
    </source>
</evidence>
<reference evidence="3" key="1">
    <citation type="submission" date="2020-10" db="EMBL/GenBank/DDBJ databases">
        <authorList>
            <person name="Gilroy R."/>
        </authorList>
    </citation>
    <scope>NUCLEOTIDE SEQUENCE</scope>
    <source>
        <strain evidence="3">ChiBcec2-4451</strain>
    </source>
</reference>
<feature type="domain" description="DUF1648" evidence="2">
    <location>
        <begin position="15"/>
        <end position="53"/>
    </location>
</feature>
<keyword evidence="1" id="KW-0812">Transmembrane</keyword>
<organism evidence="3 4">
    <name type="scientific">Candidatus Pullilachnospira stercoravium</name>
    <dbReference type="NCBI Taxonomy" id="2840913"/>
    <lineage>
        <taxon>Bacteria</taxon>
        <taxon>Bacillati</taxon>
        <taxon>Bacillota</taxon>
        <taxon>Clostridia</taxon>
        <taxon>Lachnospirales</taxon>
        <taxon>Lachnospiraceae</taxon>
        <taxon>Lachnospiraceae incertae sedis</taxon>
        <taxon>Candidatus Pullilachnospira</taxon>
    </lineage>
</organism>
<dbReference type="PANTHER" id="PTHR37810">
    <property type="entry name" value="IMMUNITY PROTEIN SDPI"/>
    <property type="match status" value="1"/>
</dbReference>
<feature type="transmembrane region" description="Helical" evidence="1">
    <location>
        <begin position="51"/>
        <end position="70"/>
    </location>
</feature>
<accession>A0A9D1T4V2</accession>
<dbReference type="PIRSF" id="PIRSF038959">
    <property type="entry name" value="SdpI"/>
    <property type="match status" value="1"/>
</dbReference>
<dbReference type="Pfam" id="PF13630">
    <property type="entry name" value="SdpI"/>
    <property type="match status" value="1"/>
</dbReference>
<dbReference type="Proteomes" id="UP000886723">
    <property type="component" value="Unassembled WGS sequence"/>
</dbReference>
<feature type="transmembrane region" description="Helical" evidence="1">
    <location>
        <begin position="190"/>
        <end position="210"/>
    </location>
</feature>
<comment type="caution">
    <text evidence="3">The sequence shown here is derived from an EMBL/GenBank/DDBJ whole genome shotgun (WGS) entry which is preliminary data.</text>
</comment>
<dbReference type="Pfam" id="PF07853">
    <property type="entry name" value="DUF1648"/>
    <property type="match status" value="1"/>
</dbReference>
<dbReference type="AlphaFoldDB" id="A0A9D1T4V2"/>
<evidence type="ECO:0000313" key="3">
    <source>
        <dbReference type="EMBL" id="HIV11561.1"/>
    </source>
</evidence>
<dbReference type="PANTHER" id="PTHR37810:SF5">
    <property type="entry name" value="IMMUNITY PROTEIN SDPI"/>
    <property type="match status" value="1"/>
</dbReference>
<feature type="transmembrane region" description="Helical" evidence="1">
    <location>
        <begin position="116"/>
        <end position="135"/>
    </location>
</feature>
<sequence length="228" mass="25824">MRNGNNRMNWILLALCLISLAGHLLILERLPEQIPVHWNAAGEIDGYGPKSMDLIMGVIPLGIWVLMTALPRLDPRRKNYEKHQKAYGILTLLLTLAMIAFSWMTALAGLGYNVDVGMLIPMVLGVVFVVMGNYMPKIRSNYFVGVRTPWAIENTWVWRKTQWMGGISFIVMGVVIFGSVFLPASFRTPVLLVVLLGGVAWDYLYSWLMFQKAKKEGKLGRYEEESED</sequence>
<reference evidence="3" key="2">
    <citation type="journal article" date="2021" name="PeerJ">
        <title>Extensive microbial diversity within the chicken gut microbiome revealed by metagenomics and culture.</title>
        <authorList>
            <person name="Gilroy R."/>
            <person name="Ravi A."/>
            <person name="Getino M."/>
            <person name="Pursley I."/>
            <person name="Horton D.L."/>
            <person name="Alikhan N.F."/>
            <person name="Baker D."/>
            <person name="Gharbi K."/>
            <person name="Hall N."/>
            <person name="Watson M."/>
            <person name="Adriaenssens E.M."/>
            <person name="Foster-Nyarko E."/>
            <person name="Jarju S."/>
            <person name="Secka A."/>
            <person name="Antonio M."/>
            <person name="Oren A."/>
            <person name="Chaudhuri R.R."/>
            <person name="La Ragione R."/>
            <person name="Hildebrand F."/>
            <person name="Pallen M.J."/>
        </authorList>
    </citation>
    <scope>NUCLEOTIDE SEQUENCE</scope>
    <source>
        <strain evidence="3">ChiBcec2-4451</strain>
    </source>
</reference>
<dbReference type="InterPro" id="IPR025962">
    <property type="entry name" value="SdpI/YhfL"/>
</dbReference>
<dbReference type="GO" id="GO:0009636">
    <property type="term" value="P:response to toxic substance"/>
    <property type="evidence" value="ECO:0007669"/>
    <property type="project" value="TreeGrafter"/>
</dbReference>
<dbReference type="EMBL" id="DVON01000008">
    <property type="protein sequence ID" value="HIV11561.1"/>
    <property type="molecule type" value="Genomic_DNA"/>
</dbReference>
<gene>
    <name evidence="3" type="ORF">IAA63_00285</name>
</gene>
<protein>
    <submittedName>
        <fullName evidence="3">DUF1648 domain-containing protein</fullName>
    </submittedName>
</protein>
<feature type="transmembrane region" description="Helical" evidence="1">
    <location>
        <begin position="90"/>
        <end position="110"/>
    </location>
</feature>
<dbReference type="InterPro" id="IPR012867">
    <property type="entry name" value="DUF1648"/>
</dbReference>
<name>A0A9D1T4V2_9FIRM</name>
<proteinExistence type="predicted"/>
<dbReference type="InterPro" id="IPR026272">
    <property type="entry name" value="SdpI"/>
</dbReference>
<feature type="transmembrane region" description="Helical" evidence="1">
    <location>
        <begin position="163"/>
        <end position="184"/>
    </location>
</feature>
<keyword evidence="1" id="KW-0472">Membrane</keyword>
<evidence type="ECO:0000313" key="4">
    <source>
        <dbReference type="Proteomes" id="UP000886723"/>
    </source>
</evidence>
<evidence type="ECO:0000256" key="1">
    <source>
        <dbReference type="SAM" id="Phobius"/>
    </source>
</evidence>
<keyword evidence="1" id="KW-1133">Transmembrane helix</keyword>